<dbReference type="InterPro" id="IPR041426">
    <property type="entry name" value="Mos1_HTH"/>
</dbReference>
<accession>A0A6A5GIG8</accession>
<dbReference type="CTD" id="9814979"/>
<evidence type="ECO:0000313" key="3">
    <source>
        <dbReference type="Proteomes" id="UP000483820"/>
    </source>
</evidence>
<dbReference type="Pfam" id="PF00646">
    <property type="entry name" value="F-box"/>
    <property type="match status" value="1"/>
</dbReference>
<sequence length="289" mass="33551">MISVPKNPPIDIRALILYDNSQWKTAEKSYNSYEKLCETSGNVAISYEDYEYYFNEYLKEAYYSARNKSQPPVTDIRCCILSDVVNGKPAEKSLIDLCEAFGFIKINKEEHGYWYKRYKYTRHPSTPLQFSDLPIDVVSEIVEKCDLETHLNLRNVSYGLRTVVDQKRPACTKLYTVFVDYGIGISHDFLHLPDPRGRNQQKMFRELEFLLRNPKLRLKQLSIKTGLSESINFESYTMKARERLDTDAIKEALNLQETTSPGIYSIPNSNLVIEFSWGSRVLKLSKYSV</sequence>
<dbReference type="InterPro" id="IPR001810">
    <property type="entry name" value="F-box_dom"/>
</dbReference>
<organism evidence="2 3">
    <name type="scientific">Caenorhabditis remanei</name>
    <name type="common">Caenorhabditis vulgaris</name>
    <dbReference type="NCBI Taxonomy" id="31234"/>
    <lineage>
        <taxon>Eukaryota</taxon>
        <taxon>Metazoa</taxon>
        <taxon>Ecdysozoa</taxon>
        <taxon>Nematoda</taxon>
        <taxon>Chromadorea</taxon>
        <taxon>Rhabditida</taxon>
        <taxon>Rhabditina</taxon>
        <taxon>Rhabditomorpha</taxon>
        <taxon>Rhabditoidea</taxon>
        <taxon>Rhabditidae</taxon>
        <taxon>Peloderinae</taxon>
        <taxon>Caenorhabditis</taxon>
    </lineage>
</organism>
<dbReference type="EMBL" id="WUAV01000005">
    <property type="protein sequence ID" value="KAF1754473.1"/>
    <property type="molecule type" value="Genomic_DNA"/>
</dbReference>
<dbReference type="Proteomes" id="UP000483820">
    <property type="component" value="Chromosome V"/>
</dbReference>
<gene>
    <name evidence="2" type="ORF">GCK72_021036</name>
</gene>
<evidence type="ECO:0000259" key="1">
    <source>
        <dbReference type="PROSITE" id="PS50181"/>
    </source>
</evidence>
<dbReference type="GeneID" id="9814979"/>
<dbReference type="CDD" id="cd22150">
    <property type="entry name" value="F-box_CeFBXA-like"/>
    <property type="match status" value="1"/>
</dbReference>
<proteinExistence type="predicted"/>
<protein>
    <recommendedName>
        <fullName evidence="1">F-box domain-containing protein</fullName>
    </recommendedName>
</protein>
<dbReference type="AlphaFoldDB" id="A0A6A5GIG8"/>
<reference evidence="2 3" key="1">
    <citation type="submission" date="2019-12" db="EMBL/GenBank/DDBJ databases">
        <title>Chromosome-level assembly of the Caenorhabditis remanei genome.</title>
        <authorList>
            <person name="Teterina A.A."/>
            <person name="Willis J.H."/>
            <person name="Phillips P.C."/>
        </authorList>
    </citation>
    <scope>NUCLEOTIDE SEQUENCE [LARGE SCALE GENOMIC DNA]</scope>
    <source>
        <strain evidence="2 3">PX506</strain>
        <tissue evidence="2">Whole organism</tissue>
    </source>
</reference>
<dbReference type="RefSeq" id="XP_053582878.1">
    <property type="nucleotide sequence ID" value="XM_053733965.1"/>
</dbReference>
<dbReference type="Pfam" id="PF17906">
    <property type="entry name" value="HTH_48"/>
    <property type="match status" value="1"/>
</dbReference>
<feature type="domain" description="F-box" evidence="1">
    <location>
        <begin position="127"/>
        <end position="178"/>
    </location>
</feature>
<evidence type="ECO:0000313" key="2">
    <source>
        <dbReference type="EMBL" id="KAF1754473.1"/>
    </source>
</evidence>
<dbReference type="KEGG" id="crq:GCK72_021036"/>
<dbReference type="PROSITE" id="PS50181">
    <property type="entry name" value="FBOX"/>
    <property type="match status" value="1"/>
</dbReference>
<comment type="caution">
    <text evidence="2">The sequence shown here is derived from an EMBL/GenBank/DDBJ whole genome shotgun (WGS) entry which is preliminary data.</text>
</comment>
<name>A0A6A5GIG8_CAERE</name>
<dbReference type="SMART" id="SM00256">
    <property type="entry name" value="FBOX"/>
    <property type="match status" value="1"/>
</dbReference>